<feature type="transmembrane region" description="Helical" evidence="10">
    <location>
        <begin position="230"/>
        <end position="249"/>
    </location>
</feature>
<feature type="transmembrane region" description="Helical" evidence="10">
    <location>
        <begin position="67"/>
        <end position="88"/>
    </location>
</feature>
<dbReference type="EMBL" id="LT575490">
    <property type="protein sequence ID" value="SAY43274.1"/>
    <property type="molecule type" value="Genomic_DNA"/>
</dbReference>
<comment type="similarity">
    <text evidence="9">Belongs to the binding-protein-dependent transport system permease family. LivHM subfamily.</text>
</comment>
<name>A0A1C3HDZ3_SERMA</name>
<dbReference type="PANTHER" id="PTHR11795">
    <property type="entry name" value="BRANCHED-CHAIN AMINO ACID TRANSPORT SYSTEM PERMEASE PROTEIN LIVH"/>
    <property type="match status" value="1"/>
</dbReference>
<keyword evidence="6" id="KW-0029">Amino-acid transport</keyword>
<feature type="transmembrane region" description="Helical" evidence="10">
    <location>
        <begin position="151"/>
        <end position="175"/>
    </location>
</feature>
<dbReference type="AlphaFoldDB" id="A0A1C3HDZ3"/>
<dbReference type="GO" id="GO:0015192">
    <property type="term" value="F:L-phenylalanine transmembrane transporter activity"/>
    <property type="evidence" value="ECO:0007669"/>
    <property type="project" value="TreeGrafter"/>
</dbReference>
<feature type="transmembrane region" description="Helical" evidence="10">
    <location>
        <begin position="204"/>
        <end position="224"/>
    </location>
</feature>
<reference evidence="11" key="1">
    <citation type="submission" date="2016-05" db="EMBL/GenBank/DDBJ databases">
        <authorList>
            <person name="Cock P.J.A."/>
            <person name="Cock P.J.A."/>
        </authorList>
    </citation>
    <scope>NUCLEOTIDE SEQUENCE</scope>
    <source>
        <strain evidence="11">PWN146_assembly</strain>
    </source>
</reference>
<dbReference type="GO" id="GO:0005304">
    <property type="term" value="F:L-valine transmembrane transporter activity"/>
    <property type="evidence" value="ECO:0007669"/>
    <property type="project" value="TreeGrafter"/>
</dbReference>
<keyword evidence="3" id="KW-1003">Cell membrane</keyword>
<evidence type="ECO:0000256" key="10">
    <source>
        <dbReference type="SAM" id="Phobius"/>
    </source>
</evidence>
<evidence type="ECO:0000256" key="7">
    <source>
        <dbReference type="ARBA" id="ARBA00022989"/>
    </source>
</evidence>
<proteinExistence type="inferred from homology"/>
<dbReference type="CDD" id="cd06582">
    <property type="entry name" value="TM_PBP1_LivH_like"/>
    <property type="match status" value="1"/>
</dbReference>
<sequence>MDTLVQQTVNGLMLGSIYALIALGYTMVYGILRIINFAHGDVLMVGALSALSAIGVLQHHFPALPPYATLLLAALFAMAVCAITSMAIERLAYRRLRNAPRLAPLISGIGVSLLLQTLAMLIWSRNPLMFPQLLPMTPIALTAGGAEHAPAVITGTAIVTLAVAVVVMAGLWLLVEHSRFGRAMRATAENPQVAGLMGISPDRIIVLTFALGGALAAVAGIMMASNYGNAGFSMGFLPGIKAFTAAVLGGIGNLRGAMIGGLLLGLFESLGTGYLGELTGGVFGSNYQDVFAFLVLIAVLVFRPSGLLGERIATRA</sequence>
<comment type="subcellular location">
    <subcellularLocation>
        <location evidence="1">Cell inner membrane</location>
        <topology evidence="1">Multi-pass membrane protein</topology>
    </subcellularLocation>
</comment>
<gene>
    <name evidence="11" type="primary">livH_2</name>
    <name evidence="11" type="ORF">PWN146_01965</name>
</gene>
<feature type="transmembrane region" description="Helical" evidence="10">
    <location>
        <begin position="100"/>
        <end position="123"/>
    </location>
</feature>
<dbReference type="GO" id="GO:0005886">
    <property type="term" value="C:plasma membrane"/>
    <property type="evidence" value="ECO:0007669"/>
    <property type="project" value="UniProtKB-SubCell"/>
</dbReference>
<accession>A0A1C3HDZ3</accession>
<evidence type="ECO:0000256" key="3">
    <source>
        <dbReference type="ARBA" id="ARBA00022475"/>
    </source>
</evidence>
<keyword evidence="4" id="KW-0997">Cell inner membrane</keyword>
<dbReference type="InterPro" id="IPR001851">
    <property type="entry name" value="ABC_transp_permease"/>
</dbReference>
<keyword evidence="5 10" id="KW-0812">Transmembrane</keyword>
<dbReference type="GO" id="GO:0015188">
    <property type="term" value="F:L-isoleucine transmembrane transporter activity"/>
    <property type="evidence" value="ECO:0007669"/>
    <property type="project" value="TreeGrafter"/>
</dbReference>
<feature type="transmembrane region" description="Helical" evidence="10">
    <location>
        <begin position="256"/>
        <end position="275"/>
    </location>
</feature>
<dbReference type="PANTHER" id="PTHR11795:SF371">
    <property type="entry name" value="HIGH-AFFINITY BRANCHED-CHAIN AMINO ACID TRANSPORT SYSTEM PERMEASE PROTEIN LIVH"/>
    <property type="match status" value="1"/>
</dbReference>
<feature type="transmembrane region" description="Helical" evidence="10">
    <location>
        <begin position="290"/>
        <end position="309"/>
    </location>
</feature>
<feature type="transmembrane region" description="Helical" evidence="10">
    <location>
        <begin position="42"/>
        <end position="61"/>
    </location>
</feature>
<evidence type="ECO:0000313" key="11">
    <source>
        <dbReference type="EMBL" id="SAY43274.1"/>
    </source>
</evidence>
<keyword evidence="2" id="KW-0813">Transport</keyword>
<dbReference type="GO" id="GO:0042941">
    <property type="term" value="P:D-alanine transmembrane transport"/>
    <property type="evidence" value="ECO:0007669"/>
    <property type="project" value="TreeGrafter"/>
</dbReference>
<dbReference type="InterPro" id="IPR052157">
    <property type="entry name" value="BCAA_transport_permease"/>
</dbReference>
<dbReference type="Pfam" id="PF02653">
    <property type="entry name" value="BPD_transp_2"/>
    <property type="match status" value="1"/>
</dbReference>
<feature type="transmembrane region" description="Helical" evidence="10">
    <location>
        <begin position="12"/>
        <end position="35"/>
    </location>
</feature>
<evidence type="ECO:0000256" key="8">
    <source>
        <dbReference type="ARBA" id="ARBA00023136"/>
    </source>
</evidence>
<dbReference type="GO" id="GO:0015808">
    <property type="term" value="P:L-alanine transport"/>
    <property type="evidence" value="ECO:0007669"/>
    <property type="project" value="TreeGrafter"/>
</dbReference>
<evidence type="ECO:0000256" key="2">
    <source>
        <dbReference type="ARBA" id="ARBA00022448"/>
    </source>
</evidence>
<keyword evidence="7 10" id="KW-1133">Transmembrane helix</keyword>
<organism evidence="11">
    <name type="scientific">Serratia marcescens</name>
    <dbReference type="NCBI Taxonomy" id="615"/>
    <lineage>
        <taxon>Bacteria</taxon>
        <taxon>Pseudomonadati</taxon>
        <taxon>Pseudomonadota</taxon>
        <taxon>Gammaproteobacteria</taxon>
        <taxon>Enterobacterales</taxon>
        <taxon>Yersiniaceae</taxon>
        <taxon>Serratia</taxon>
    </lineage>
</organism>
<dbReference type="GO" id="GO:1903806">
    <property type="term" value="P:L-isoleucine import across plasma membrane"/>
    <property type="evidence" value="ECO:0007669"/>
    <property type="project" value="TreeGrafter"/>
</dbReference>
<evidence type="ECO:0000256" key="6">
    <source>
        <dbReference type="ARBA" id="ARBA00022970"/>
    </source>
</evidence>
<keyword evidence="8 10" id="KW-0472">Membrane</keyword>
<evidence type="ECO:0000256" key="5">
    <source>
        <dbReference type="ARBA" id="ARBA00022692"/>
    </source>
</evidence>
<dbReference type="GO" id="GO:0015190">
    <property type="term" value="F:L-leucine transmembrane transporter activity"/>
    <property type="evidence" value="ECO:0007669"/>
    <property type="project" value="TreeGrafter"/>
</dbReference>
<protein>
    <submittedName>
        <fullName evidence="11">High-affinity branched-chain amino acid transport system permease protein LivH</fullName>
    </submittedName>
</protein>
<evidence type="ECO:0000256" key="9">
    <source>
        <dbReference type="ARBA" id="ARBA00037998"/>
    </source>
</evidence>
<evidence type="ECO:0000256" key="1">
    <source>
        <dbReference type="ARBA" id="ARBA00004429"/>
    </source>
</evidence>
<evidence type="ECO:0000256" key="4">
    <source>
        <dbReference type="ARBA" id="ARBA00022519"/>
    </source>
</evidence>